<gene>
    <name evidence="9" type="ORF">CVIRNUC_000647</name>
</gene>
<keyword evidence="2" id="KW-0813">Transport</keyword>
<organism evidence="9 10">
    <name type="scientific">Coccomyxa viridis</name>
    <dbReference type="NCBI Taxonomy" id="1274662"/>
    <lineage>
        <taxon>Eukaryota</taxon>
        <taxon>Viridiplantae</taxon>
        <taxon>Chlorophyta</taxon>
        <taxon>core chlorophytes</taxon>
        <taxon>Trebouxiophyceae</taxon>
        <taxon>Trebouxiophyceae incertae sedis</taxon>
        <taxon>Coccomyxaceae</taxon>
        <taxon>Coccomyxa</taxon>
    </lineage>
</organism>
<dbReference type="GO" id="GO:0008139">
    <property type="term" value="F:nuclear localization sequence binding"/>
    <property type="evidence" value="ECO:0007669"/>
    <property type="project" value="InterPro"/>
</dbReference>
<dbReference type="GO" id="GO:0017056">
    <property type="term" value="F:structural constituent of nuclear pore"/>
    <property type="evidence" value="ECO:0007669"/>
    <property type="project" value="InterPro"/>
</dbReference>
<keyword evidence="3" id="KW-0509">mRNA transport</keyword>
<comment type="subcellular location">
    <subcellularLocation>
        <location evidence="1">Nucleus</location>
        <location evidence="1">Nuclear pore complex</location>
    </subcellularLocation>
</comment>
<evidence type="ECO:0000313" key="10">
    <source>
        <dbReference type="Proteomes" id="UP001314263"/>
    </source>
</evidence>
<keyword evidence="10" id="KW-1185">Reference proteome</keyword>
<feature type="compositionally biased region" description="Low complexity" evidence="8">
    <location>
        <begin position="91"/>
        <end position="109"/>
    </location>
</feature>
<evidence type="ECO:0000256" key="2">
    <source>
        <dbReference type="ARBA" id="ARBA00022448"/>
    </source>
</evidence>
<comment type="caution">
    <text evidence="9">The sequence shown here is derived from an EMBL/GenBank/DDBJ whole genome shotgun (WGS) entry which is preliminary data.</text>
</comment>
<feature type="region of interest" description="Disordered" evidence="8">
    <location>
        <begin position="431"/>
        <end position="457"/>
    </location>
</feature>
<evidence type="ECO:0000313" key="9">
    <source>
        <dbReference type="EMBL" id="CAK0735836.1"/>
    </source>
</evidence>
<name>A0AAV1HTQ1_9CHLO</name>
<feature type="compositionally biased region" description="Low complexity" evidence="8">
    <location>
        <begin position="361"/>
        <end position="380"/>
    </location>
</feature>
<dbReference type="AlphaFoldDB" id="A0AAV1HTQ1"/>
<dbReference type="EMBL" id="CAUYUE010000001">
    <property type="protein sequence ID" value="CAK0735836.1"/>
    <property type="molecule type" value="Genomic_DNA"/>
</dbReference>
<feature type="compositionally biased region" description="Gly residues" evidence="8">
    <location>
        <begin position="389"/>
        <end position="398"/>
    </location>
</feature>
<evidence type="ECO:0000256" key="7">
    <source>
        <dbReference type="ARBA" id="ARBA00023242"/>
    </source>
</evidence>
<feature type="region of interest" description="Disordered" evidence="8">
    <location>
        <begin position="59"/>
        <end position="109"/>
    </location>
</feature>
<evidence type="ECO:0000256" key="4">
    <source>
        <dbReference type="ARBA" id="ARBA00022927"/>
    </source>
</evidence>
<dbReference type="InterPro" id="IPR024882">
    <property type="entry name" value="NUP58/p45/49"/>
</dbReference>
<accession>A0AAV1HTQ1</accession>
<evidence type="ECO:0000256" key="1">
    <source>
        <dbReference type="ARBA" id="ARBA00004567"/>
    </source>
</evidence>
<proteinExistence type="predicted"/>
<feature type="region of interest" description="Disordered" evidence="8">
    <location>
        <begin position="156"/>
        <end position="175"/>
    </location>
</feature>
<feature type="compositionally biased region" description="Polar residues" evidence="8">
    <location>
        <begin position="439"/>
        <end position="449"/>
    </location>
</feature>
<protein>
    <recommendedName>
        <fullName evidence="11">Nucleoporin p58/p45</fullName>
    </recommendedName>
</protein>
<reference evidence="9 10" key="1">
    <citation type="submission" date="2023-10" db="EMBL/GenBank/DDBJ databases">
        <authorList>
            <person name="Maclean D."/>
            <person name="Macfadyen A."/>
        </authorList>
    </citation>
    <scope>NUCLEOTIDE SEQUENCE [LARGE SCALE GENOMIC DNA]</scope>
</reference>
<dbReference type="GO" id="GO:0015031">
    <property type="term" value="P:protein transport"/>
    <property type="evidence" value="ECO:0007669"/>
    <property type="project" value="UniProtKB-KW"/>
</dbReference>
<keyword evidence="4" id="KW-0653">Protein transport</keyword>
<feature type="region of interest" description="Disordered" evidence="8">
    <location>
        <begin position="356"/>
        <end position="398"/>
    </location>
</feature>
<evidence type="ECO:0008006" key="11">
    <source>
        <dbReference type="Google" id="ProtNLM"/>
    </source>
</evidence>
<keyword evidence="5" id="KW-0811">Translocation</keyword>
<sequence length="457" mass="47567">MAFNFGAASSSGGLFGSSAPAFGASSSAFSFGSSSSAFGSSQPGSSSFGGGFGLSTPAFGASPSSTPAFGGGGLFGASQPASSPGAGLALAPYQPQQQQQQQQGQGASQYHTLVTKDNKPIARSTAWDGIQPQGQSYLLEIEKLVLQTREDLRQLEQDDRLQNSQEAKQDTKDEERAVKQVLATLSIELRAHDEAVTAFRESVLRLGRDTEAGVRAFRRSKQWREAAKASQVLPPHEREQLNGAVVLPSLFLREMVPGLQETLGNFASSAADLEMGLFLGRAGQQSSTPEPAQSLERTIHNAGSYLMHVAARLNSMQERLIEAKEAFLARRAANGDDRNPFAEAEEQELVREREAKRRHVAMAQQAAAHQAGPAQGAPLALGPPQPAGNPGGAGQGLLGGFGAASSPAATGFGGSTTSSLMGAAPVSSPALFGGVGAFGTTSTLTQQPSVRKGKSRK</sequence>
<dbReference type="PANTHER" id="PTHR13437:SF2">
    <property type="entry name" value="NUCLEOPORIN P58_P45"/>
    <property type="match status" value="1"/>
</dbReference>
<evidence type="ECO:0000256" key="6">
    <source>
        <dbReference type="ARBA" id="ARBA00023132"/>
    </source>
</evidence>
<dbReference type="PANTHER" id="PTHR13437">
    <property type="entry name" value="NUCLEOPORIN P58/P45 NUCLEOPORIN-LIKE PROTEIN 1"/>
    <property type="match status" value="1"/>
</dbReference>
<dbReference type="Proteomes" id="UP001314263">
    <property type="component" value="Unassembled WGS sequence"/>
</dbReference>
<dbReference type="GO" id="GO:0051028">
    <property type="term" value="P:mRNA transport"/>
    <property type="evidence" value="ECO:0007669"/>
    <property type="project" value="UniProtKB-KW"/>
</dbReference>
<dbReference type="Gene3D" id="6.10.140.1350">
    <property type="match status" value="1"/>
</dbReference>
<evidence type="ECO:0000256" key="5">
    <source>
        <dbReference type="ARBA" id="ARBA00023010"/>
    </source>
</evidence>
<evidence type="ECO:0000256" key="3">
    <source>
        <dbReference type="ARBA" id="ARBA00022816"/>
    </source>
</evidence>
<dbReference type="GO" id="GO:0005643">
    <property type="term" value="C:nuclear pore"/>
    <property type="evidence" value="ECO:0007669"/>
    <property type="project" value="UniProtKB-SubCell"/>
</dbReference>
<keyword evidence="7" id="KW-0539">Nucleus</keyword>
<evidence type="ECO:0000256" key="8">
    <source>
        <dbReference type="SAM" id="MobiDB-lite"/>
    </source>
</evidence>
<keyword evidence="6" id="KW-0906">Nuclear pore complex</keyword>